<dbReference type="Proteomes" id="UP000030746">
    <property type="component" value="Unassembled WGS sequence"/>
</dbReference>
<dbReference type="RefSeq" id="XP_009056348.1">
    <property type="nucleotide sequence ID" value="XM_009058100.1"/>
</dbReference>
<evidence type="ECO:0008006" key="7">
    <source>
        <dbReference type="Google" id="ProtNLM"/>
    </source>
</evidence>
<dbReference type="OrthoDB" id="5835829at2759"/>
<reference evidence="5 6" key="1">
    <citation type="journal article" date="2013" name="Nature">
        <title>Insights into bilaterian evolution from three spiralian genomes.</title>
        <authorList>
            <person name="Simakov O."/>
            <person name="Marletaz F."/>
            <person name="Cho S.J."/>
            <person name="Edsinger-Gonzales E."/>
            <person name="Havlak P."/>
            <person name="Hellsten U."/>
            <person name="Kuo D.H."/>
            <person name="Larsson T."/>
            <person name="Lv J."/>
            <person name="Arendt D."/>
            <person name="Savage R."/>
            <person name="Osoegawa K."/>
            <person name="de Jong P."/>
            <person name="Grimwood J."/>
            <person name="Chapman J.A."/>
            <person name="Shapiro H."/>
            <person name="Aerts A."/>
            <person name="Otillar R.P."/>
            <person name="Terry A.Y."/>
            <person name="Boore J.L."/>
            <person name="Grigoriev I.V."/>
            <person name="Lindberg D.R."/>
            <person name="Seaver E.C."/>
            <person name="Weisblat D.A."/>
            <person name="Putnam N.H."/>
            <person name="Rokhsar D.S."/>
        </authorList>
    </citation>
    <scope>NUCLEOTIDE SEQUENCE [LARGE SCALE GENOMIC DNA]</scope>
</reference>
<keyword evidence="3" id="KW-0808">Transferase</keyword>
<dbReference type="GeneID" id="20238934"/>
<dbReference type="PANTHER" id="PTHR48043">
    <property type="entry name" value="EG:EG0003.4 PROTEIN-RELATED"/>
    <property type="match status" value="1"/>
</dbReference>
<evidence type="ECO:0000256" key="4">
    <source>
        <dbReference type="SAM" id="SignalP"/>
    </source>
</evidence>
<dbReference type="KEGG" id="lgi:LOTGIDRAFT_162179"/>
<evidence type="ECO:0000256" key="2">
    <source>
        <dbReference type="ARBA" id="ARBA00022676"/>
    </source>
</evidence>
<comment type="similarity">
    <text evidence="1">Belongs to the UDP-glycosyltransferase family.</text>
</comment>
<protein>
    <recommendedName>
        <fullName evidence="7">Glucuronosyltransferase</fullName>
    </recommendedName>
</protein>
<keyword evidence="2" id="KW-0328">Glycosyltransferase</keyword>
<sequence>MYRPWIFLVILAVKVNNSHAGNFLLLPFPVTSHCLEMAGIAKELLQRNHSVFAYLPDTFKTSNCFDGSKVEIITYKPSEEFVKHKHTIETHIVEATFAGKQFTHNLTFLSAFFHIGAPMCESALIATDKMKLLKSKNIDIAIIDSMPTSECYFYVAKYLNAEAVIEGAAIFPGLGTAAQTHVHPFELSSFSSRMSLPERVMNTLLTLGVALGIRISHIFKKLDKAKLKDYVPDEVLDADVNEMMRKSLLFIENANDILDYPKALYPNHIRVGGLTTLTCVGMVRTILQD</sequence>
<dbReference type="Pfam" id="PF00201">
    <property type="entry name" value="UDPGT"/>
    <property type="match status" value="1"/>
</dbReference>
<dbReference type="SUPFAM" id="SSF53756">
    <property type="entry name" value="UDP-Glycosyltransferase/glycogen phosphorylase"/>
    <property type="match status" value="1"/>
</dbReference>
<proteinExistence type="inferred from homology"/>
<organism evidence="5 6">
    <name type="scientific">Lottia gigantea</name>
    <name type="common">Giant owl limpet</name>
    <dbReference type="NCBI Taxonomy" id="225164"/>
    <lineage>
        <taxon>Eukaryota</taxon>
        <taxon>Metazoa</taxon>
        <taxon>Spiralia</taxon>
        <taxon>Lophotrochozoa</taxon>
        <taxon>Mollusca</taxon>
        <taxon>Gastropoda</taxon>
        <taxon>Patellogastropoda</taxon>
        <taxon>Lottioidea</taxon>
        <taxon>Lottiidae</taxon>
        <taxon>Lottia</taxon>
    </lineage>
</organism>
<gene>
    <name evidence="5" type="ORF">LOTGIDRAFT_162179</name>
</gene>
<dbReference type="EMBL" id="KB201977">
    <property type="protein sequence ID" value="ESO93149.1"/>
    <property type="molecule type" value="Genomic_DNA"/>
</dbReference>
<evidence type="ECO:0000313" key="5">
    <source>
        <dbReference type="EMBL" id="ESO93149.1"/>
    </source>
</evidence>
<keyword evidence="6" id="KW-1185">Reference proteome</keyword>
<feature type="chain" id="PRO_5004719776" description="Glucuronosyltransferase" evidence="4">
    <location>
        <begin position="21"/>
        <end position="289"/>
    </location>
</feature>
<dbReference type="CTD" id="20238934"/>
<dbReference type="GO" id="GO:0008194">
    <property type="term" value="F:UDP-glycosyltransferase activity"/>
    <property type="evidence" value="ECO:0007669"/>
    <property type="project" value="InterPro"/>
</dbReference>
<name>V4BVT3_LOTGI</name>
<dbReference type="OMA" id="PCALEHT"/>
<accession>V4BVT3</accession>
<evidence type="ECO:0000256" key="1">
    <source>
        <dbReference type="ARBA" id="ARBA00009995"/>
    </source>
</evidence>
<dbReference type="InterPro" id="IPR050271">
    <property type="entry name" value="UDP-glycosyltransferase"/>
</dbReference>
<dbReference type="PANTHER" id="PTHR48043:SF145">
    <property type="entry name" value="FI06409P-RELATED"/>
    <property type="match status" value="1"/>
</dbReference>
<dbReference type="AlphaFoldDB" id="V4BVT3"/>
<dbReference type="InterPro" id="IPR002213">
    <property type="entry name" value="UDP_glucos_trans"/>
</dbReference>
<keyword evidence="4" id="KW-0732">Signal</keyword>
<evidence type="ECO:0000256" key="3">
    <source>
        <dbReference type="ARBA" id="ARBA00022679"/>
    </source>
</evidence>
<dbReference type="HOGENOM" id="CLU_964071_0_0_1"/>
<evidence type="ECO:0000313" key="6">
    <source>
        <dbReference type="Proteomes" id="UP000030746"/>
    </source>
</evidence>
<feature type="signal peptide" evidence="4">
    <location>
        <begin position="1"/>
        <end position="20"/>
    </location>
</feature>